<dbReference type="PANTHER" id="PTHR30053:SF12">
    <property type="entry name" value="ELONGATION FACTOR P (EF-P) FAMILY PROTEIN"/>
    <property type="match status" value="1"/>
</dbReference>
<dbReference type="UniPathway" id="UPA00345"/>
<dbReference type="InterPro" id="IPR014722">
    <property type="entry name" value="Rib_uL2_dom2"/>
</dbReference>
<dbReference type="Proteomes" id="UP000520814">
    <property type="component" value="Unassembled WGS sequence"/>
</dbReference>
<dbReference type="InterPro" id="IPR012340">
    <property type="entry name" value="NA-bd_OB-fold"/>
</dbReference>
<dbReference type="Pfam" id="PF01132">
    <property type="entry name" value="EFP"/>
    <property type="match status" value="1"/>
</dbReference>
<evidence type="ECO:0000256" key="9">
    <source>
        <dbReference type="NCBIfam" id="TIGR00038"/>
    </source>
</evidence>
<dbReference type="FunFam" id="2.40.50.140:FF:000009">
    <property type="entry name" value="Elongation factor P"/>
    <property type="match status" value="1"/>
</dbReference>
<dbReference type="InterPro" id="IPR013185">
    <property type="entry name" value="Transl_elong_KOW-like"/>
</dbReference>
<comment type="similarity">
    <text evidence="3 8 10">Belongs to the elongation factor P family.</text>
</comment>
<dbReference type="FunFam" id="2.30.30.30:FF:000003">
    <property type="entry name" value="Elongation factor P"/>
    <property type="match status" value="1"/>
</dbReference>
<dbReference type="CDD" id="cd04470">
    <property type="entry name" value="S1_EF-P_repeat_1"/>
    <property type="match status" value="1"/>
</dbReference>
<evidence type="ECO:0000256" key="7">
    <source>
        <dbReference type="ARBA" id="ARBA00025469"/>
    </source>
</evidence>
<comment type="caution">
    <text evidence="13">The sequence shown here is derived from an EMBL/GenBank/DDBJ whole genome shotgun (WGS) entry which is preliminary data.</text>
</comment>
<dbReference type="AlphaFoldDB" id="A0A7W9SU56"/>
<dbReference type="Gene3D" id="2.40.50.140">
    <property type="entry name" value="Nucleic acid-binding proteins"/>
    <property type="match status" value="2"/>
</dbReference>
<dbReference type="InterPro" id="IPR008991">
    <property type="entry name" value="Translation_prot_SH3-like_sf"/>
</dbReference>
<dbReference type="HAMAP" id="MF_00141">
    <property type="entry name" value="EF_P"/>
    <property type="match status" value="1"/>
</dbReference>
<dbReference type="RefSeq" id="WP_184200370.1">
    <property type="nucleotide sequence ID" value="NZ_JACHGW010000003.1"/>
</dbReference>
<evidence type="ECO:0000256" key="8">
    <source>
        <dbReference type="HAMAP-Rule" id="MF_00141"/>
    </source>
</evidence>
<dbReference type="PIRSF" id="PIRSF005901">
    <property type="entry name" value="EF-P"/>
    <property type="match status" value="1"/>
</dbReference>
<dbReference type="InterPro" id="IPR020599">
    <property type="entry name" value="Transl_elong_fac_P/YeiP"/>
</dbReference>
<keyword evidence="4 8" id="KW-0963">Cytoplasm</keyword>
<dbReference type="FunFam" id="2.40.50.140:FF:000004">
    <property type="entry name" value="Elongation factor P"/>
    <property type="match status" value="1"/>
</dbReference>
<evidence type="ECO:0000313" key="14">
    <source>
        <dbReference type="Proteomes" id="UP000520814"/>
    </source>
</evidence>
<comment type="pathway">
    <text evidence="2 8">Protein biosynthesis; polypeptide chain elongation.</text>
</comment>
<name>A0A7W9SU56_ARMRO</name>
<dbReference type="SUPFAM" id="SSF50104">
    <property type="entry name" value="Translation proteins SH3-like domain"/>
    <property type="match status" value="1"/>
</dbReference>
<evidence type="ECO:0000259" key="11">
    <source>
        <dbReference type="SMART" id="SM00841"/>
    </source>
</evidence>
<dbReference type="Pfam" id="PF09285">
    <property type="entry name" value="Elong-fact-P_C"/>
    <property type="match status" value="1"/>
</dbReference>
<dbReference type="SMART" id="SM00841">
    <property type="entry name" value="Elong-fact-P_C"/>
    <property type="match status" value="1"/>
</dbReference>
<dbReference type="InterPro" id="IPR001059">
    <property type="entry name" value="Transl_elong_P/YeiP_cen"/>
</dbReference>
<accession>A0A7W9SU56</accession>
<protein>
    <recommendedName>
        <fullName evidence="8 9">Elongation factor P</fullName>
        <shortName evidence="8">EF-P</shortName>
    </recommendedName>
</protein>
<sequence length="186" mass="20862">MDTSDFRNGLSLIYDNDIYTIVDFQHVKPGKGGAFVRSTLKNLRTGRTLDKTWRAGEKMEAAYLERKPMQYLYEQDGEYFLMDMDTFEQIGVSATVIGAQAKYMKENMEVQAVSHKEQILQVNVPDFMELAVIETDPGVRGDTASGGSKPATVEGGVVVQVPFFINVGDKLKIDTRTDSYLERVKS</sequence>
<feature type="domain" description="Elongation factor P C-terminal" evidence="11">
    <location>
        <begin position="128"/>
        <end position="183"/>
    </location>
</feature>
<dbReference type="PANTHER" id="PTHR30053">
    <property type="entry name" value="ELONGATION FACTOR P"/>
    <property type="match status" value="1"/>
</dbReference>
<dbReference type="SMART" id="SM01185">
    <property type="entry name" value="EFP"/>
    <property type="match status" value="1"/>
</dbReference>
<keyword evidence="14" id="KW-1185">Reference proteome</keyword>
<comment type="function">
    <text evidence="7 8">Involved in peptide bond synthesis. Stimulates efficient translation and peptide-bond synthesis on native or reconstituted 70S ribosomes in vitro. Probably functions indirectly by altering the affinity of the ribosome for aminoacyl-tRNA, thus increasing their reactivity as acceptors for peptidyl transferase.</text>
</comment>
<dbReference type="GO" id="GO:0043043">
    <property type="term" value="P:peptide biosynthetic process"/>
    <property type="evidence" value="ECO:0007669"/>
    <property type="project" value="InterPro"/>
</dbReference>
<proteinExistence type="inferred from homology"/>
<reference evidence="13 14" key="1">
    <citation type="submission" date="2020-08" db="EMBL/GenBank/DDBJ databases">
        <title>Genomic Encyclopedia of Type Strains, Phase IV (KMG-IV): sequencing the most valuable type-strain genomes for metagenomic binning, comparative biology and taxonomic classification.</title>
        <authorList>
            <person name="Goeker M."/>
        </authorList>
    </citation>
    <scope>NUCLEOTIDE SEQUENCE [LARGE SCALE GENOMIC DNA]</scope>
    <source>
        <strain evidence="13 14">DSM 23562</strain>
    </source>
</reference>
<evidence type="ECO:0000313" key="13">
    <source>
        <dbReference type="EMBL" id="MBB6052093.1"/>
    </source>
</evidence>
<gene>
    <name evidence="8" type="primary">efp</name>
    <name evidence="13" type="ORF">HNQ39_003903</name>
</gene>
<dbReference type="InterPro" id="IPR013852">
    <property type="entry name" value="Transl_elong_P/YeiP_CS"/>
</dbReference>
<evidence type="ECO:0000256" key="10">
    <source>
        <dbReference type="RuleBase" id="RU004389"/>
    </source>
</evidence>
<evidence type="ECO:0000256" key="3">
    <source>
        <dbReference type="ARBA" id="ARBA00009479"/>
    </source>
</evidence>
<organism evidence="13 14">
    <name type="scientific">Armatimonas rosea</name>
    <dbReference type="NCBI Taxonomy" id="685828"/>
    <lineage>
        <taxon>Bacteria</taxon>
        <taxon>Bacillati</taxon>
        <taxon>Armatimonadota</taxon>
        <taxon>Armatimonadia</taxon>
        <taxon>Armatimonadales</taxon>
        <taxon>Armatimonadaceae</taxon>
        <taxon>Armatimonas</taxon>
    </lineage>
</organism>
<dbReference type="NCBIfam" id="NF001810">
    <property type="entry name" value="PRK00529.1"/>
    <property type="match status" value="1"/>
</dbReference>
<dbReference type="CDD" id="cd05794">
    <property type="entry name" value="S1_EF-P_repeat_2"/>
    <property type="match status" value="1"/>
</dbReference>
<evidence type="ECO:0000256" key="4">
    <source>
        <dbReference type="ARBA" id="ARBA00022490"/>
    </source>
</evidence>
<dbReference type="SUPFAM" id="SSF50249">
    <property type="entry name" value="Nucleic acid-binding proteins"/>
    <property type="match status" value="2"/>
</dbReference>
<evidence type="ECO:0000256" key="6">
    <source>
        <dbReference type="ARBA" id="ARBA00022917"/>
    </source>
</evidence>
<dbReference type="PROSITE" id="PS01275">
    <property type="entry name" value="EFP"/>
    <property type="match status" value="1"/>
</dbReference>
<dbReference type="InterPro" id="IPR011768">
    <property type="entry name" value="Transl_elongation_fac_P"/>
</dbReference>
<dbReference type="InterPro" id="IPR015365">
    <property type="entry name" value="Elong-fact-P_C"/>
</dbReference>
<feature type="domain" description="Translation elongation factor P/YeiP central" evidence="12">
    <location>
        <begin position="66"/>
        <end position="120"/>
    </location>
</feature>
<evidence type="ECO:0000256" key="1">
    <source>
        <dbReference type="ARBA" id="ARBA00004496"/>
    </source>
</evidence>
<evidence type="ECO:0000259" key="12">
    <source>
        <dbReference type="SMART" id="SM01185"/>
    </source>
</evidence>
<keyword evidence="5 8" id="KW-0251">Elongation factor</keyword>
<evidence type="ECO:0000256" key="5">
    <source>
        <dbReference type="ARBA" id="ARBA00022768"/>
    </source>
</evidence>
<dbReference type="GO" id="GO:0005829">
    <property type="term" value="C:cytosol"/>
    <property type="evidence" value="ECO:0007669"/>
    <property type="project" value="UniProtKB-ARBA"/>
</dbReference>
<dbReference type="GO" id="GO:0003746">
    <property type="term" value="F:translation elongation factor activity"/>
    <property type="evidence" value="ECO:0007669"/>
    <property type="project" value="UniProtKB-UniRule"/>
</dbReference>
<dbReference type="EMBL" id="JACHGW010000003">
    <property type="protein sequence ID" value="MBB6052093.1"/>
    <property type="molecule type" value="Genomic_DNA"/>
</dbReference>
<comment type="subcellular location">
    <subcellularLocation>
        <location evidence="1 8">Cytoplasm</location>
    </subcellularLocation>
</comment>
<dbReference type="NCBIfam" id="TIGR00038">
    <property type="entry name" value="efp"/>
    <property type="match status" value="1"/>
</dbReference>
<dbReference type="Gene3D" id="2.30.30.30">
    <property type="match status" value="1"/>
</dbReference>
<dbReference type="Pfam" id="PF08207">
    <property type="entry name" value="EFP_N"/>
    <property type="match status" value="1"/>
</dbReference>
<keyword evidence="6 8" id="KW-0648">Protein biosynthesis</keyword>
<evidence type="ECO:0000256" key="2">
    <source>
        <dbReference type="ARBA" id="ARBA00004815"/>
    </source>
</evidence>